<protein>
    <submittedName>
        <fullName evidence="2">Uncharacterized protein</fullName>
    </submittedName>
</protein>
<reference evidence="3" key="1">
    <citation type="journal article" date="2019" name="Int. J. Syst. Evol. Microbiol.">
        <title>The Global Catalogue of Microorganisms (GCM) 10K type strain sequencing project: providing services to taxonomists for standard genome sequencing and annotation.</title>
        <authorList>
            <consortium name="The Broad Institute Genomics Platform"/>
            <consortium name="The Broad Institute Genome Sequencing Center for Infectious Disease"/>
            <person name="Wu L."/>
            <person name="Ma J."/>
        </authorList>
    </citation>
    <scope>NUCLEOTIDE SEQUENCE [LARGE SCALE GENOMIC DNA]</scope>
    <source>
        <strain evidence="3">CGMCC 1.15795</strain>
    </source>
</reference>
<dbReference type="RefSeq" id="WP_382315342.1">
    <property type="nucleotide sequence ID" value="NZ_JBHUFD010000005.1"/>
</dbReference>
<name>A0ABW4QWL7_9BACT</name>
<feature type="transmembrane region" description="Helical" evidence="1">
    <location>
        <begin position="84"/>
        <end position="103"/>
    </location>
</feature>
<keyword evidence="1" id="KW-1133">Transmembrane helix</keyword>
<gene>
    <name evidence="2" type="ORF">ACFSDX_16150</name>
</gene>
<keyword evidence="3" id="KW-1185">Reference proteome</keyword>
<keyword evidence="1" id="KW-0472">Membrane</keyword>
<accession>A0ABW4QWL7</accession>
<keyword evidence="1" id="KW-0812">Transmembrane</keyword>
<proteinExistence type="predicted"/>
<dbReference type="EMBL" id="JBHUFD010000005">
    <property type="protein sequence ID" value="MFD1873978.1"/>
    <property type="molecule type" value="Genomic_DNA"/>
</dbReference>
<evidence type="ECO:0000313" key="3">
    <source>
        <dbReference type="Proteomes" id="UP001597197"/>
    </source>
</evidence>
<sequence length="116" mass="12982">MKPFLLTLFLATLPLLFGIWVNATSPPPTRAYVATRCTRYCAAHGCRHATRANSPAYFRLRPLYAATVRGLMLGGRARYADVNVAVYLGFIPGLLMWLTYGVLRDAARIRQLKSHL</sequence>
<evidence type="ECO:0000313" key="2">
    <source>
        <dbReference type="EMBL" id="MFD1873978.1"/>
    </source>
</evidence>
<evidence type="ECO:0000256" key="1">
    <source>
        <dbReference type="SAM" id="Phobius"/>
    </source>
</evidence>
<comment type="caution">
    <text evidence="2">The sequence shown here is derived from an EMBL/GenBank/DDBJ whole genome shotgun (WGS) entry which is preliminary data.</text>
</comment>
<organism evidence="2 3">
    <name type="scientific">Hymenobacter bucti</name>
    <dbReference type="NCBI Taxonomy" id="1844114"/>
    <lineage>
        <taxon>Bacteria</taxon>
        <taxon>Pseudomonadati</taxon>
        <taxon>Bacteroidota</taxon>
        <taxon>Cytophagia</taxon>
        <taxon>Cytophagales</taxon>
        <taxon>Hymenobacteraceae</taxon>
        <taxon>Hymenobacter</taxon>
    </lineage>
</organism>
<dbReference type="Proteomes" id="UP001597197">
    <property type="component" value="Unassembled WGS sequence"/>
</dbReference>